<reference evidence="9" key="1">
    <citation type="submission" date="2016-10" db="EMBL/GenBank/DDBJ databases">
        <authorList>
            <person name="Varghese N."/>
            <person name="Submissions S."/>
        </authorList>
    </citation>
    <scope>NUCLEOTIDE SEQUENCE [LARGE SCALE GENOMIC DNA]</scope>
    <source>
        <strain evidence="9">DSM 10146</strain>
    </source>
</reference>
<keyword evidence="6" id="KW-0732">Signal</keyword>
<evidence type="ECO:0000256" key="1">
    <source>
        <dbReference type="ARBA" id="ARBA00004442"/>
    </source>
</evidence>
<evidence type="ECO:0000259" key="7">
    <source>
        <dbReference type="PROSITE" id="PS51123"/>
    </source>
</evidence>
<dbReference type="InterPro" id="IPR036737">
    <property type="entry name" value="OmpA-like_sf"/>
</dbReference>
<dbReference type="EMBL" id="FNAV01000005">
    <property type="protein sequence ID" value="SDE61367.1"/>
    <property type="molecule type" value="Genomic_DNA"/>
</dbReference>
<keyword evidence="2 4" id="KW-0472">Membrane</keyword>
<dbReference type="AlphaFoldDB" id="A0A1G7ECN3"/>
<keyword evidence="9" id="KW-1185">Reference proteome</keyword>
<feature type="chain" id="PRO_5011545925" evidence="6">
    <location>
        <begin position="24"/>
        <end position="317"/>
    </location>
</feature>
<dbReference type="Gene3D" id="3.30.1330.60">
    <property type="entry name" value="OmpA-like domain"/>
    <property type="match status" value="1"/>
</dbReference>
<evidence type="ECO:0000256" key="5">
    <source>
        <dbReference type="SAM" id="MobiDB-lite"/>
    </source>
</evidence>
<dbReference type="PANTHER" id="PTHR30329:SF21">
    <property type="entry name" value="LIPOPROTEIN YIAD-RELATED"/>
    <property type="match status" value="1"/>
</dbReference>
<dbReference type="CDD" id="cd07185">
    <property type="entry name" value="OmpA_C-like"/>
    <property type="match status" value="1"/>
</dbReference>
<dbReference type="PRINTS" id="PR01021">
    <property type="entry name" value="OMPADOMAIN"/>
</dbReference>
<organism evidence="8 9">
    <name type="scientific">Salipiger thiooxidans</name>
    <dbReference type="NCBI Taxonomy" id="282683"/>
    <lineage>
        <taxon>Bacteria</taxon>
        <taxon>Pseudomonadati</taxon>
        <taxon>Pseudomonadota</taxon>
        <taxon>Alphaproteobacteria</taxon>
        <taxon>Rhodobacterales</taxon>
        <taxon>Roseobacteraceae</taxon>
        <taxon>Salipiger</taxon>
    </lineage>
</organism>
<keyword evidence="3" id="KW-0998">Cell outer membrane</keyword>
<accession>A0A1G7ECN3</accession>
<feature type="region of interest" description="Disordered" evidence="5">
    <location>
        <begin position="165"/>
        <end position="190"/>
    </location>
</feature>
<evidence type="ECO:0000256" key="6">
    <source>
        <dbReference type="SAM" id="SignalP"/>
    </source>
</evidence>
<dbReference type="Pfam" id="PF00691">
    <property type="entry name" value="OmpA"/>
    <property type="match status" value="1"/>
</dbReference>
<dbReference type="InterPro" id="IPR006664">
    <property type="entry name" value="OMP_bac"/>
</dbReference>
<feature type="domain" description="OmpA-like" evidence="7">
    <location>
        <begin position="200"/>
        <end position="317"/>
    </location>
</feature>
<comment type="subcellular location">
    <subcellularLocation>
        <location evidence="1">Cell outer membrane</location>
    </subcellularLocation>
</comment>
<dbReference type="PROSITE" id="PS51123">
    <property type="entry name" value="OMPA_2"/>
    <property type="match status" value="1"/>
</dbReference>
<gene>
    <name evidence="8" type="ORF">SAMN04488105_105276</name>
</gene>
<sequence>MKSITLRLAEAALLGCLAAPCWAIDLAPAPGGRLMAERVTDPGSYAVPSGPWREETGVPAIRAEGRVLRQSWRVDSPDLTTLQILEPLRDKIEASGYEILFECSSARCGGFDFRFGTEVIPAPEMYVDLTAFRFLSARGPGDSYVTLLVSRSNAAGYVQVIQTSPSTAAEGAPDGETPSEAPAPQQTPEAIPGGEIAARLEREGHVILRDLSFETGSASLGETTVSSLEELAAFLTADPSRRVLLVGHTDAVGSLAANTELSRKRAAAAESYLRARGIPAGQLGAQGAGYLSPVASNLTPEGREENRRIEAILLPSE</sequence>
<proteinExistence type="predicted"/>
<evidence type="ECO:0000256" key="4">
    <source>
        <dbReference type="PROSITE-ProRule" id="PRU00473"/>
    </source>
</evidence>
<dbReference type="RefSeq" id="WP_242661671.1">
    <property type="nucleotide sequence ID" value="NZ_FNAV01000005.1"/>
</dbReference>
<name>A0A1G7ECN3_9RHOB</name>
<protein>
    <submittedName>
        <fullName evidence="8">OmpA-OmpF porin, OOP family</fullName>
    </submittedName>
</protein>
<feature type="signal peptide" evidence="6">
    <location>
        <begin position="1"/>
        <end position="23"/>
    </location>
</feature>
<dbReference type="PANTHER" id="PTHR30329">
    <property type="entry name" value="STATOR ELEMENT OF FLAGELLAR MOTOR COMPLEX"/>
    <property type="match status" value="1"/>
</dbReference>
<dbReference type="Proteomes" id="UP000198994">
    <property type="component" value="Unassembled WGS sequence"/>
</dbReference>
<dbReference type="GO" id="GO:0009279">
    <property type="term" value="C:cell outer membrane"/>
    <property type="evidence" value="ECO:0007669"/>
    <property type="project" value="UniProtKB-SubCell"/>
</dbReference>
<dbReference type="SUPFAM" id="SSF103088">
    <property type="entry name" value="OmpA-like"/>
    <property type="match status" value="1"/>
</dbReference>
<dbReference type="InterPro" id="IPR050330">
    <property type="entry name" value="Bact_OuterMem_StrucFunc"/>
</dbReference>
<evidence type="ECO:0000313" key="9">
    <source>
        <dbReference type="Proteomes" id="UP000198994"/>
    </source>
</evidence>
<evidence type="ECO:0000256" key="3">
    <source>
        <dbReference type="ARBA" id="ARBA00023237"/>
    </source>
</evidence>
<evidence type="ECO:0000256" key="2">
    <source>
        <dbReference type="ARBA" id="ARBA00023136"/>
    </source>
</evidence>
<evidence type="ECO:0000313" key="8">
    <source>
        <dbReference type="EMBL" id="SDE61367.1"/>
    </source>
</evidence>
<dbReference type="InterPro" id="IPR006665">
    <property type="entry name" value="OmpA-like"/>
</dbReference>
<dbReference type="STRING" id="282683.SAMN04488105_105276"/>